<name>A0A9X3S862_9ACTN</name>
<evidence type="ECO:0008006" key="3">
    <source>
        <dbReference type="Google" id="ProtNLM"/>
    </source>
</evidence>
<comment type="caution">
    <text evidence="1">The sequence shown here is derived from an EMBL/GenBank/DDBJ whole genome shotgun (WGS) entry which is preliminary data.</text>
</comment>
<reference evidence="1" key="1">
    <citation type="submission" date="2022-10" db="EMBL/GenBank/DDBJ databases">
        <title>The WGS of Solirubrobacter ginsenosidimutans DSM 21036.</title>
        <authorList>
            <person name="Jiang Z."/>
        </authorList>
    </citation>
    <scope>NUCLEOTIDE SEQUENCE</scope>
    <source>
        <strain evidence="1">DSM 21036</strain>
    </source>
</reference>
<sequence length="159" mass="17186">MTRPLLLIDVDGVLSLFGAARAEPGSVLPTLVDGVPHLLSTSAASVLRDLAPTFECVWCTGWKDRADTHLPHLLGLPAGWPHVRFADRPGYGGHWKLGGIDAFAGPDRPLAWIDDHHDAACRAWAAARPGQTLLVTTEPDLGLIPAQLARVHEWLETLD</sequence>
<proteinExistence type="predicted"/>
<dbReference type="Proteomes" id="UP001149140">
    <property type="component" value="Unassembled WGS sequence"/>
</dbReference>
<dbReference type="EMBL" id="JAPDOD010000073">
    <property type="protein sequence ID" value="MDA0166696.1"/>
    <property type="molecule type" value="Genomic_DNA"/>
</dbReference>
<protein>
    <recommendedName>
        <fullName evidence="3">Secreted protein</fullName>
    </recommendedName>
</protein>
<accession>A0A9X3S862</accession>
<evidence type="ECO:0000313" key="2">
    <source>
        <dbReference type="Proteomes" id="UP001149140"/>
    </source>
</evidence>
<keyword evidence="2" id="KW-1185">Reference proteome</keyword>
<evidence type="ECO:0000313" key="1">
    <source>
        <dbReference type="EMBL" id="MDA0166696.1"/>
    </source>
</evidence>
<dbReference type="RefSeq" id="WP_270045953.1">
    <property type="nucleotide sequence ID" value="NZ_JAPDOD010000073.1"/>
</dbReference>
<gene>
    <name evidence="1" type="ORF">OM076_40920</name>
</gene>
<organism evidence="1 2">
    <name type="scientific">Solirubrobacter ginsenosidimutans</name>
    <dbReference type="NCBI Taxonomy" id="490573"/>
    <lineage>
        <taxon>Bacteria</taxon>
        <taxon>Bacillati</taxon>
        <taxon>Actinomycetota</taxon>
        <taxon>Thermoleophilia</taxon>
        <taxon>Solirubrobacterales</taxon>
        <taxon>Solirubrobacteraceae</taxon>
        <taxon>Solirubrobacter</taxon>
    </lineage>
</organism>
<dbReference type="AlphaFoldDB" id="A0A9X3S862"/>